<dbReference type="Gene3D" id="3.90.150.10">
    <property type="entry name" value="Variant Surface Glycoprotein, subunit A domain 1"/>
    <property type="match status" value="1"/>
</dbReference>
<evidence type="ECO:0000256" key="4">
    <source>
        <dbReference type="ARBA" id="ARBA00023136"/>
    </source>
</evidence>
<evidence type="ECO:0000256" key="6">
    <source>
        <dbReference type="ARBA" id="ARBA00023288"/>
    </source>
</evidence>
<evidence type="ECO:0000256" key="5">
    <source>
        <dbReference type="ARBA" id="ARBA00023180"/>
    </source>
</evidence>
<keyword evidence="6" id="KW-0449">Lipoprotein</keyword>
<keyword evidence="5" id="KW-0325">Glycoprotein</keyword>
<dbReference type="Gene3D" id="1.10.470.10">
    <property type="entry name" value="Variant Surface Glycoprotein, subunit A, domain 2"/>
    <property type="match status" value="1"/>
</dbReference>
<feature type="domain" description="Trypanosome variant surface glycoprotein A-type N-terminal" evidence="7">
    <location>
        <begin position="27"/>
        <end position="393"/>
    </location>
</feature>
<protein>
    <submittedName>
        <fullName evidence="8">Variant surface glycoprotein 1125.4785</fullName>
    </submittedName>
</protein>
<comment type="subcellular location">
    <subcellularLocation>
        <location evidence="1">Cell membrane</location>
        <topology evidence="1">Lipid-anchor</topology>
        <topology evidence="1">GPI-anchor</topology>
    </subcellularLocation>
</comment>
<evidence type="ECO:0000313" key="8">
    <source>
        <dbReference type="EMBL" id="APD74997.1"/>
    </source>
</evidence>
<evidence type="ECO:0000256" key="2">
    <source>
        <dbReference type="ARBA" id="ARBA00022475"/>
    </source>
</evidence>
<proteinExistence type="predicted"/>
<dbReference type="VEuPathDB" id="TriTrypDB:Tb1125.Tb11.v5.1017"/>
<dbReference type="EMBL" id="KX701041">
    <property type="protein sequence ID" value="APD74997.1"/>
    <property type="molecule type" value="Genomic_DNA"/>
</dbReference>
<dbReference type="GO" id="GO:0098552">
    <property type="term" value="C:side of membrane"/>
    <property type="evidence" value="ECO:0007669"/>
    <property type="project" value="UniProtKB-KW"/>
</dbReference>
<dbReference type="Pfam" id="PF00913">
    <property type="entry name" value="Trypan_glycop"/>
    <property type="match status" value="1"/>
</dbReference>
<keyword evidence="2" id="KW-1003">Cell membrane</keyword>
<dbReference type="InterPro" id="IPR001812">
    <property type="entry name" value="Trypano_VSG_A_N_dom"/>
</dbReference>
<dbReference type="VEuPathDB" id="TriTrypDB:Tb11.v5.1017"/>
<keyword evidence="3" id="KW-0336">GPI-anchor</keyword>
<dbReference type="AlphaFoldDB" id="A0A1J0RAP4"/>
<dbReference type="GO" id="GO:0042783">
    <property type="term" value="P:symbiont-mediated evasion of host immune response"/>
    <property type="evidence" value="ECO:0007669"/>
    <property type="project" value="InterPro"/>
</dbReference>
<keyword evidence="4" id="KW-0472">Membrane</keyword>
<name>A0A1J0RAP4_9TRYP</name>
<dbReference type="SUPFAM" id="SSF58087">
    <property type="entry name" value="Variant surface glycoprotein (N-terminal domain)"/>
    <property type="match status" value="1"/>
</dbReference>
<dbReference type="GO" id="GO:0005886">
    <property type="term" value="C:plasma membrane"/>
    <property type="evidence" value="ECO:0007669"/>
    <property type="project" value="UniProtKB-SubCell"/>
</dbReference>
<evidence type="ECO:0000259" key="7">
    <source>
        <dbReference type="Pfam" id="PF00913"/>
    </source>
</evidence>
<evidence type="ECO:0000256" key="1">
    <source>
        <dbReference type="ARBA" id="ARBA00004609"/>
    </source>
</evidence>
<evidence type="ECO:0000256" key="3">
    <source>
        <dbReference type="ARBA" id="ARBA00022622"/>
    </source>
</evidence>
<sequence>MRQTKLDERVGANIAHAVAAQVLKTAIALAILRAETEAAQHALKYELWTRQCELASKLRSTTKKAAADLETATSNLRKIKTTQFKLQVYAASKPTAEHAAAATALATAAELSTEDLQQTLTTMTAARMKAAALAHAGAAYISGFHTMLASNKNAGTAYCHSDSGNTGDGTDNVETKGCKHTDDADFVSGPSNWEGSIDDSGFKGHTEVTGATGQGTASKCGFFTQQGNPQTAGGFDVTSNGQKLRLAGGLLTLTTTDQPTAPELTDLKGKAGDKELGFWHKVHNAVHAVQKEQVSEYPEPGEEMLKTIVAGTHIETAVRITLSGLNSSRPSDIKGDLKNIKDAWFGPDNSKLKALWTAVDSETVVDISSDKSDSKKLQGITDVSELEQILGYYGATMQQQQIETAPKLKQIETELADQRGNPLKQNAIKYLTNPNATTRRYAVGIRRLKQEKITANLI</sequence>
<organism evidence="8">
    <name type="scientific">Trypanosoma brucei</name>
    <dbReference type="NCBI Taxonomy" id="5691"/>
    <lineage>
        <taxon>Eukaryota</taxon>
        <taxon>Discoba</taxon>
        <taxon>Euglenozoa</taxon>
        <taxon>Kinetoplastea</taxon>
        <taxon>Metakinetoplastina</taxon>
        <taxon>Trypanosomatida</taxon>
        <taxon>Trypanosomatidae</taxon>
        <taxon>Trypanosoma</taxon>
    </lineage>
</organism>
<reference evidence="8" key="1">
    <citation type="submission" date="2016-08" db="EMBL/GenBank/DDBJ databases">
        <title>VSG repertoire of Trypanosoma brucei EATRO 1125.</title>
        <authorList>
            <person name="Cross G.A."/>
        </authorList>
    </citation>
    <scope>NUCLEOTIDE SEQUENCE</scope>
    <source>
        <strain evidence="8">EATRO 1125</strain>
    </source>
</reference>
<dbReference type="VEuPathDB" id="TriTrypDB:Tb427_000032400"/>
<accession>A0A1J0RAP4</accession>